<dbReference type="PANTHER" id="PTHR33938:SF15">
    <property type="entry name" value="FERULOYL ESTERASE B-RELATED"/>
    <property type="match status" value="1"/>
</dbReference>
<feature type="signal peptide" evidence="8">
    <location>
        <begin position="1"/>
        <end position="23"/>
    </location>
</feature>
<keyword evidence="7" id="KW-1015">Disulfide bond</keyword>
<sequence length="523" mass="55380">MSLRARVVLVVVALVASSVVTGAASTRSRCAGLVGVLPGAVVTDAALVAASDTEGEHCDVRGLVAPRIRFHLKLPTDYSGRYLQLGCGGFCGELAPPTPRACGTVPGDLAVATTDDGHTGAGDVPSVDASWAGDRQARDDWQFRAPHVVSRTAKDVIARYYGAPPTFSYFSGCSGGGREALLLAQRHPEAFDGIAAGAPAVQLSALIVHQAWLARVTTDPRGNPVLTADRLPGLHAAVLARCDHLDGLTDGQLDDPRACDFDPAALLCPAGGAACLTPAQVEAVRKLYDGPRTPDGQRLHPAGQARGSELAWNRWIVPTAEGALAARLADQYLRHLAHPLGAPHTTLADFRFTAAEFHRLTAEGLRANAMSTDLTAFHRAGGKLLMWHGWGDEAIPAAGLLDYHARLTARYPRGLSDWARVFMVPSLHHCGRGETLTSFDPLPDLIRWTEHGAAPDRITAHGHAPNGTPRSRPVFPYPLRATYDGTGSTDDAANFTPTPPATPPRDAVDWLGAHLHRLPGPVG</sequence>
<dbReference type="GO" id="GO:0016787">
    <property type="term" value="F:hydrolase activity"/>
    <property type="evidence" value="ECO:0007669"/>
    <property type="project" value="UniProtKB-KW"/>
</dbReference>
<evidence type="ECO:0000256" key="4">
    <source>
        <dbReference type="ARBA" id="ARBA00022729"/>
    </source>
</evidence>
<feature type="chain" id="PRO_5045193302" evidence="8">
    <location>
        <begin position="24"/>
        <end position="523"/>
    </location>
</feature>
<evidence type="ECO:0000313" key="9">
    <source>
        <dbReference type="EMBL" id="GAA0223170.1"/>
    </source>
</evidence>
<organism evidence="9 10">
    <name type="scientific">Saccharothrix mutabilis subsp. mutabilis</name>
    <dbReference type="NCBI Taxonomy" id="66855"/>
    <lineage>
        <taxon>Bacteria</taxon>
        <taxon>Bacillati</taxon>
        <taxon>Actinomycetota</taxon>
        <taxon>Actinomycetes</taxon>
        <taxon>Pseudonocardiales</taxon>
        <taxon>Pseudonocardiaceae</taxon>
        <taxon>Saccharothrix</taxon>
    </lineage>
</organism>
<evidence type="ECO:0000256" key="8">
    <source>
        <dbReference type="SAM" id="SignalP"/>
    </source>
</evidence>
<name>A0ABN0TJF9_9PSEU</name>
<keyword evidence="4 8" id="KW-0732">Signal</keyword>
<keyword evidence="10" id="KW-1185">Reference proteome</keyword>
<evidence type="ECO:0000313" key="10">
    <source>
        <dbReference type="Proteomes" id="UP001500416"/>
    </source>
</evidence>
<protein>
    <submittedName>
        <fullName evidence="9">Tannase/feruloyl esterase family alpha/beta hydrolase</fullName>
    </submittedName>
</protein>
<evidence type="ECO:0000256" key="6">
    <source>
        <dbReference type="ARBA" id="ARBA00022837"/>
    </source>
</evidence>
<dbReference type="InterPro" id="IPR029058">
    <property type="entry name" value="AB_hydrolase_fold"/>
</dbReference>
<keyword evidence="3" id="KW-0479">Metal-binding</keyword>
<dbReference type="Proteomes" id="UP001500416">
    <property type="component" value="Unassembled WGS sequence"/>
</dbReference>
<dbReference type="PANTHER" id="PTHR33938">
    <property type="entry name" value="FERULOYL ESTERASE B-RELATED"/>
    <property type="match status" value="1"/>
</dbReference>
<evidence type="ECO:0000256" key="3">
    <source>
        <dbReference type="ARBA" id="ARBA00022723"/>
    </source>
</evidence>
<reference evidence="9 10" key="1">
    <citation type="journal article" date="2019" name="Int. J. Syst. Evol. Microbiol.">
        <title>The Global Catalogue of Microorganisms (GCM) 10K type strain sequencing project: providing services to taxonomists for standard genome sequencing and annotation.</title>
        <authorList>
            <consortium name="The Broad Institute Genomics Platform"/>
            <consortium name="The Broad Institute Genome Sequencing Center for Infectious Disease"/>
            <person name="Wu L."/>
            <person name="Ma J."/>
        </authorList>
    </citation>
    <scope>NUCLEOTIDE SEQUENCE [LARGE SCALE GENOMIC DNA]</scope>
    <source>
        <strain evidence="9 10">JCM 3380</strain>
    </source>
</reference>
<evidence type="ECO:0000256" key="1">
    <source>
        <dbReference type="ARBA" id="ARBA00006249"/>
    </source>
</evidence>
<accession>A0ABN0TJF9</accession>
<dbReference type="Pfam" id="PF07519">
    <property type="entry name" value="Tannase"/>
    <property type="match status" value="1"/>
</dbReference>
<evidence type="ECO:0000256" key="2">
    <source>
        <dbReference type="ARBA" id="ARBA00022487"/>
    </source>
</evidence>
<comment type="similarity">
    <text evidence="1">Belongs to the tannase family.</text>
</comment>
<keyword evidence="2" id="KW-0719">Serine esterase</keyword>
<dbReference type="Gene3D" id="3.40.50.1820">
    <property type="entry name" value="alpha/beta hydrolase"/>
    <property type="match status" value="1"/>
</dbReference>
<evidence type="ECO:0000256" key="7">
    <source>
        <dbReference type="ARBA" id="ARBA00023157"/>
    </source>
</evidence>
<comment type="caution">
    <text evidence="9">The sequence shown here is derived from an EMBL/GenBank/DDBJ whole genome shotgun (WGS) entry which is preliminary data.</text>
</comment>
<gene>
    <name evidence="9" type="ORF">GCM10010492_21670</name>
</gene>
<dbReference type="InterPro" id="IPR011118">
    <property type="entry name" value="Tannase/feruloyl_esterase"/>
</dbReference>
<evidence type="ECO:0000256" key="5">
    <source>
        <dbReference type="ARBA" id="ARBA00022801"/>
    </source>
</evidence>
<dbReference type="SUPFAM" id="SSF53474">
    <property type="entry name" value="alpha/beta-Hydrolases"/>
    <property type="match status" value="1"/>
</dbReference>
<proteinExistence type="inferred from homology"/>
<keyword evidence="5 9" id="KW-0378">Hydrolase</keyword>
<dbReference type="EMBL" id="BAAABU010000003">
    <property type="protein sequence ID" value="GAA0223170.1"/>
    <property type="molecule type" value="Genomic_DNA"/>
</dbReference>
<keyword evidence="6" id="KW-0106">Calcium</keyword>